<evidence type="ECO:0000313" key="1">
    <source>
        <dbReference type="EMBL" id="KNF00799.1"/>
    </source>
</evidence>
<dbReference type="STRING" id="1165861.A0A0L0VNE4"/>
<dbReference type="Proteomes" id="UP000054564">
    <property type="component" value="Unassembled WGS sequence"/>
</dbReference>
<organism evidence="1 2">
    <name type="scientific">Puccinia striiformis f. sp. tritici PST-78</name>
    <dbReference type="NCBI Taxonomy" id="1165861"/>
    <lineage>
        <taxon>Eukaryota</taxon>
        <taxon>Fungi</taxon>
        <taxon>Dikarya</taxon>
        <taxon>Basidiomycota</taxon>
        <taxon>Pucciniomycotina</taxon>
        <taxon>Pucciniomycetes</taxon>
        <taxon>Pucciniales</taxon>
        <taxon>Pucciniaceae</taxon>
        <taxon>Puccinia</taxon>
    </lineage>
</organism>
<dbReference type="PANTHER" id="PTHR33069">
    <property type="entry name" value="CHROMOSOME 7, WHOLE GENOME SHOTGUN SEQUENCE-RELATED"/>
    <property type="match status" value="1"/>
</dbReference>
<protein>
    <submittedName>
        <fullName evidence="1">Uncharacterized protein</fullName>
    </submittedName>
</protein>
<proteinExistence type="predicted"/>
<reference evidence="2" key="1">
    <citation type="submission" date="2014-03" db="EMBL/GenBank/DDBJ databases">
        <title>The Genome Sequence of Puccinia striiformis f. sp. tritici PST-78.</title>
        <authorList>
            <consortium name="The Broad Institute Genome Sequencing Platform"/>
            <person name="Cuomo C."/>
            <person name="Hulbert S."/>
            <person name="Chen X."/>
            <person name="Walker B."/>
            <person name="Young S.K."/>
            <person name="Zeng Q."/>
            <person name="Gargeya S."/>
            <person name="Fitzgerald M."/>
            <person name="Haas B."/>
            <person name="Abouelleil A."/>
            <person name="Alvarado L."/>
            <person name="Arachchi H.M."/>
            <person name="Berlin A.M."/>
            <person name="Chapman S.B."/>
            <person name="Goldberg J."/>
            <person name="Griggs A."/>
            <person name="Gujja S."/>
            <person name="Hansen M."/>
            <person name="Howarth C."/>
            <person name="Imamovic A."/>
            <person name="Larimer J."/>
            <person name="McCowan C."/>
            <person name="Montmayeur A."/>
            <person name="Murphy C."/>
            <person name="Neiman D."/>
            <person name="Pearson M."/>
            <person name="Priest M."/>
            <person name="Roberts A."/>
            <person name="Saif S."/>
            <person name="Shea T."/>
            <person name="Sisk P."/>
            <person name="Sykes S."/>
            <person name="Wortman J."/>
            <person name="Nusbaum C."/>
            <person name="Birren B."/>
        </authorList>
    </citation>
    <scope>NUCLEOTIDE SEQUENCE [LARGE SCALE GENOMIC DNA]</scope>
    <source>
        <strain evidence="2">race PST-78</strain>
    </source>
</reference>
<evidence type="ECO:0000313" key="2">
    <source>
        <dbReference type="Proteomes" id="UP000054564"/>
    </source>
</evidence>
<keyword evidence="2" id="KW-1185">Reference proteome</keyword>
<dbReference type="AlphaFoldDB" id="A0A0L0VNE4"/>
<gene>
    <name evidence="1" type="ORF">PSTG_05937</name>
</gene>
<dbReference type="OrthoDB" id="2506958at2759"/>
<comment type="caution">
    <text evidence="1">The sequence shown here is derived from an EMBL/GenBank/DDBJ whole genome shotgun (WGS) entry which is preliminary data.</text>
</comment>
<dbReference type="EMBL" id="AJIL01000034">
    <property type="protein sequence ID" value="KNF00799.1"/>
    <property type="molecule type" value="Genomic_DNA"/>
</dbReference>
<name>A0A0L0VNE4_9BASI</name>
<sequence length="442" mass="50687">MLGSTISTSEGLVASKSNSSIEQDHRRQGDLVVKGFKRLFGKYHPFSRRDPYYRSIHGTLSADQVNLKMDSLKQLPFDLLSLGQPMISLVQLLVGDQLISDPNSAFKVILNTQSALDKAMKKIQSAIYVICPKPLPSTLTRNNDQHLKELKSFRLDHLYHLVTEKTLFETVLVFNRSYELIQQLELSTEQYEDPIDVHFATRLLLERAHLFAKGITSAYMWLVGSEFDLVQQDWALQTDKLDERLKELLCFINQASNNEEDRSSGSEPPSKSLIQLSRSLIPIFKLSRLFFKRLSKRGMNMKKLPLFTELRSDQLEFLSESSANVHNHVKEFLRLLRMSYAGDEGFICDCLIQRADKINSIFETASCLIHIYIVPHVPDTDGFPIQTYYRSWLVSWRTQFSLAMQHLTDAPKLFENPGLESQDSSSPFLDLPFNQLTIAEEN</sequence>
<dbReference type="PANTHER" id="PTHR33069:SF3">
    <property type="entry name" value="DYNEIN HEAVY CHAIN TAIL DOMAIN-CONTAINING PROTEIN"/>
    <property type="match status" value="1"/>
</dbReference>
<accession>A0A0L0VNE4</accession>